<name>A0A5B8R7Y1_9ZZZZ</name>
<proteinExistence type="predicted"/>
<feature type="region of interest" description="Disordered" evidence="1">
    <location>
        <begin position="1"/>
        <end position="27"/>
    </location>
</feature>
<dbReference type="EMBL" id="MN079078">
    <property type="protein sequence ID" value="QEA04023.1"/>
    <property type="molecule type" value="Genomic_DNA"/>
</dbReference>
<accession>A0A5B8R7Y1</accession>
<feature type="compositionally biased region" description="Basic and acidic residues" evidence="1">
    <location>
        <begin position="15"/>
        <end position="27"/>
    </location>
</feature>
<dbReference type="Gene3D" id="2.10.70.10">
    <property type="entry name" value="Complement Module, domain 1"/>
    <property type="match status" value="1"/>
</dbReference>
<evidence type="ECO:0000313" key="2">
    <source>
        <dbReference type="EMBL" id="QEA04023.1"/>
    </source>
</evidence>
<evidence type="ECO:0008006" key="3">
    <source>
        <dbReference type="Google" id="ProtNLM"/>
    </source>
</evidence>
<protein>
    <recommendedName>
        <fullName evidence="3">Hemin uptake protein HemP</fullName>
    </recommendedName>
</protein>
<dbReference type="InterPro" id="IPR019600">
    <property type="entry name" value="Hemin_uptake_protein_HemP"/>
</dbReference>
<reference evidence="2" key="1">
    <citation type="submission" date="2019-06" db="EMBL/GenBank/DDBJ databases">
        <authorList>
            <person name="Murdoch R.W."/>
            <person name="Fathepure B."/>
        </authorList>
    </citation>
    <scope>NUCLEOTIDE SEQUENCE</scope>
</reference>
<sequence length="61" mass="6659">MSGTGDDEALPRTPPRGDRGGGPRRIDARCLLGSAGEAIIVHGRQEYRLRRTNSDKLILTK</sequence>
<organism evidence="2">
    <name type="scientific">uncultured organism</name>
    <dbReference type="NCBI Taxonomy" id="155900"/>
    <lineage>
        <taxon>unclassified sequences</taxon>
        <taxon>environmental samples</taxon>
    </lineage>
</organism>
<evidence type="ECO:0000256" key="1">
    <source>
        <dbReference type="SAM" id="MobiDB-lite"/>
    </source>
</evidence>
<gene>
    <name evidence="2" type="ORF">KBTEX_00324</name>
</gene>
<dbReference type="Pfam" id="PF10636">
    <property type="entry name" value="hemP"/>
    <property type="match status" value="1"/>
</dbReference>
<dbReference type="AlphaFoldDB" id="A0A5B8R7Y1"/>